<dbReference type="NCBIfam" id="TIGR00254">
    <property type="entry name" value="GGDEF"/>
    <property type="match status" value="1"/>
</dbReference>
<dbReference type="PANTHER" id="PTHR43155">
    <property type="entry name" value="CYCLIC DI-GMP PHOSPHODIESTERASE PA4108-RELATED"/>
    <property type="match status" value="1"/>
</dbReference>
<dbReference type="EMBL" id="CP003065">
    <property type="protein sequence ID" value="AEV70391.1"/>
    <property type="molecule type" value="Genomic_DNA"/>
</dbReference>
<feature type="domain" description="HD" evidence="3">
    <location>
        <begin position="396"/>
        <end position="519"/>
    </location>
</feature>
<evidence type="ECO:0000259" key="4">
    <source>
        <dbReference type="PROSITE" id="PS51832"/>
    </source>
</evidence>
<dbReference type="OrthoDB" id="9804747at2"/>
<reference evidence="6" key="1">
    <citation type="submission" date="2011-12" db="EMBL/GenBank/DDBJ databases">
        <title>Complete sequence of Clostridium clariflavum DSM 19732.</title>
        <authorList>
            <consortium name="US DOE Joint Genome Institute"/>
            <person name="Lucas S."/>
            <person name="Han J."/>
            <person name="Lapidus A."/>
            <person name="Cheng J.-F."/>
            <person name="Goodwin L."/>
            <person name="Pitluck S."/>
            <person name="Peters L."/>
            <person name="Teshima H."/>
            <person name="Detter J.C."/>
            <person name="Han C."/>
            <person name="Tapia R."/>
            <person name="Land M."/>
            <person name="Hauser L."/>
            <person name="Kyrpides N."/>
            <person name="Ivanova N."/>
            <person name="Pagani I."/>
            <person name="Kitzmiller T."/>
            <person name="Lynd L."/>
            <person name="Izquierdo J."/>
            <person name="Woyke T."/>
        </authorList>
    </citation>
    <scope>NUCLEOTIDE SEQUENCE [LARGE SCALE GENOMIC DNA]</scope>
    <source>
        <strain evidence="6">DSM 19732 / NBRC 101661 / EBR45</strain>
    </source>
</reference>
<dbReference type="InterPro" id="IPR000160">
    <property type="entry name" value="GGDEF_dom"/>
</dbReference>
<dbReference type="HOGENOM" id="CLU_469865_0_0_9"/>
<dbReference type="eggNOG" id="COG3437">
    <property type="taxonomic scope" value="Bacteria"/>
</dbReference>
<dbReference type="CDD" id="cd00077">
    <property type="entry name" value="HDc"/>
    <property type="match status" value="1"/>
</dbReference>
<dbReference type="InterPro" id="IPR006674">
    <property type="entry name" value="HD_domain"/>
</dbReference>
<feature type="transmembrane region" description="Helical" evidence="1">
    <location>
        <begin position="161"/>
        <end position="183"/>
    </location>
</feature>
<organism evidence="5 6">
    <name type="scientific">Acetivibrio clariflavus (strain DSM 19732 / NBRC 101661 / EBR45)</name>
    <name type="common">Clostridium clariflavum</name>
    <dbReference type="NCBI Taxonomy" id="720554"/>
    <lineage>
        <taxon>Bacteria</taxon>
        <taxon>Bacillati</taxon>
        <taxon>Bacillota</taxon>
        <taxon>Clostridia</taxon>
        <taxon>Eubacteriales</taxon>
        <taxon>Oscillospiraceae</taxon>
        <taxon>Acetivibrio</taxon>
    </lineage>
</organism>
<gene>
    <name evidence="5" type="ordered locus">Clocl_3951</name>
</gene>
<dbReference type="PROSITE" id="PS50887">
    <property type="entry name" value="GGDEF"/>
    <property type="match status" value="1"/>
</dbReference>
<proteinExistence type="predicted"/>
<keyword evidence="1" id="KW-0812">Transmembrane</keyword>
<dbReference type="KEGG" id="ccl:Clocl_3951"/>
<dbReference type="Pfam" id="PF00990">
    <property type="entry name" value="GGDEF"/>
    <property type="match status" value="1"/>
</dbReference>
<dbReference type="Proteomes" id="UP000005435">
    <property type="component" value="Chromosome"/>
</dbReference>
<dbReference type="PROSITE" id="PS51831">
    <property type="entry name" value="HD"/>
    <property type="match status" value="1"/>
</dbReference>
<dbReference type="FunFam" id="3.30.70.270:FF:000001">
    <property type="entry name" value="Diguanylate cyclase domain protein"/>
    <property type="match status" value="1"/>
</dbReference>
<dbReference type="SMART" id="SM00471">
    <property type="entry name" value="HDc"/>
    <property type="match status" value="1"/>
</dbReference>
<evidence type="ECO:0000259" key="3">
    <source>
        <dbReference type="PROSITE" id="PS51831"/>
    </source>
</evidence>
<dbReference type="InterPro" id="IPR043128">
    <property type="entry name" value="Rev_trsase/Diguanyl_cyclase"/>
</dbReference>
<keyword evidence="6" id="KW-1185">Reference proteome</keyword>
<keyword evidence="1" id="KW-1133">Transmembrane helix</keyword>
<dbReference type="InterPro" id="IPR037522">
    <property type="entry name" value="HD_GYP_dom"/>
</dbReference>
<accession>G8M371</accession>
<dbReference type="RefSeq" id="WP_014256891.1">
    <property type="nucleotide sequence ID" value="NC_016627.1"/>
</dbReference>
<evidence type="ECO:0000313" key="6">
    <source>
        <dbReference type="Proteomes" id="UP000005435"/>
    </source>
</evidence>
<evidence type="ECO:0000256" key="1">
    <source>
        <dbReference type="SAM" id="Phobius"/>
    </source>
</evidence>
<feature type="domain" description="HD-GYP" evidence="4">
    <location>
        <begin position="374"/>
        <end position="570"/>
    </location>
</feature>
<protein>
    <submittedName>
        <fullName evidence="5">Diguanylate cyclase (GGDEF) domain-containing protein</fullName>
    </submittedName>
</protein>
<dbReference type="SUPFAM" id="SSF55073">
    <property type="entry name" value="Nucleotide cyclase"/>
    <property type="match status" value="1"/>
</dbReference>
<dbReference type="Gene3D" id="3.30.70.270">
    <property type="match status" value="1"/>
</dbReference>
<reference evidence="5 6" key="2">
    <citation type="journal article" date="2012" name="Stand. Genomic Sci.">
        <title>Complete Genome Sequence of Clostridium clariflavum DSM 19732.</title>
        <authorList>
            <person name="Izquierdo J.A."/>
            <person name="Goodwin L."/>
            <person name="Davenport K.W."/>
            <person name="Teshima H."/>
            <person name="Bruce D."/>
            <person name="Detter C."/>
            <person name="Tapia R."/>
            <person name="Han S."/>
            <person name="Land M."/>
            <person name="Hauser L."/>
            <person name="Jeffries C.D."/>
            <person name="Han J."/>
            <person name="Pitluck S."/>
            <person name="Nolan M."/>
            <person name="Chen A."/>
            <person name="Huntemann M."/>
            <person name="Mavromatis K."/>
            <person name="Mikhailova N."/>
            <person name="Liolios K."/>
            <person name="Woyke T."/>
            <person name="Lynd L.R."/>
        </authorList>
    </citation>
    <scope>NUCLEOTIDE SEQUENCE [LARGE SCALE GENOMIC DNA]</scope>
    <source>
        <strain evidence="6">DSM 19732 / NBRC 101661 / EBR45</strain>
    </source>
</reference>
<dbReference type="AlphaFoldDB" id="G8M371"/>
<feature type="domain" description="GGDEF" evidence="2">
    <location>
        <begin position="228"/>
        <end position="363"/>
    </location>
</feature>
<dbReference type="SMART" id="SM00267">
    <property type="entry name" value="GGDEF"/>
    <property type="match status" value="1"/>
</dbReference>
<evidence type="ECO:0000313" key="5">
    <source>
        <dbReference type="EMBL" id="AEV70391.1"/>
    </source>
</evidence>
<sequence length="580" mass="65506">MGNVDIRLSGSFKESKRESKVFSNFINLMEDRLTPVCIFFAFIYLVIEIIQATGILPITVRAFVGIVEIGLSIFFCYRYGYLGALLCVPANAIASIKMFVLAKMMSIEIVNNSQQLSKGISIVKQQLIDYSNLADINLIFDVNTFNIYLDNLFDITNKTAGLLYCLSATRIAVIVASIMVAYISEQARKNIKRLEVLANIDAVTGLYNHRYFQTRLEEEIKRTDETKNTLGMLMIDLDNFKKYNDIYGHKIGDELLSKSSKIFLSKTGEQDIVCRYGGDEFAILLPGANSERIISVIEQIRKAFDKMMDMDEVFGLPDKVTISAGYSIYPEFAKSKDELIMQADSALYRAKNMGRNNVQLYRDVFEDIKYFFDNDEKLFAGLRAILGTVSAKDKYTLGHSERVMDYAMMIGKAMGLSEERIRLIKIAALLHDIGKVEIPESVLNKSGQLTDDDRYLLKKHPDYSVAILEPLAPGIDNLIDSIKYHHERFDGSGYPSGIKGDNIPLEARILCVADSFDAMLSDRPYRKGMRLEEVIEELKNNSGTQFDPCAVEAFLSVINENNSIQINREKGMDLLFHANC</sequence>
<dbReference type="InterPro" id="IPR003607">
    <property type="entry name" value="HD/PDEase_dom"/>
</dbReference>
<evidence type="ECO:0000259" key="2">
    <source>
        <dbReference type="PROSITE" id="PS50887"/>
    </source>
</evidence>
<dbReference type="PANTHER" id="PTHR43155:SF2">
    <property type="entry name" value="CYCLIC DI-GMP PHOSPHODIESTERASE PA4108"/>
    <property type="match status" value="1"/>
</dbReference>
<dbReference type="CDD" id="cd01949">
    <property type="entry name" value="GGDEF"/>
    <property type="match status" value="1"/>
</dbReference>
<feature type="transmembrane region" description="Helical" evidence="1">
    <location>
        <begin position="84"/>
        <end position="102"/>
    </location>
</feature>
<dbReference type="PROSITE" id="PS51832">
    <property type="entry name" value="HD_GYP"/>
    <property type="match status" value="1"/>
</dbReference>
<dbReference type="Pfam" id="PF13487">
    <property type="entry name" value="HD_5"/>
    <property type="match status" value="1"/>
</dbReference>
<dbReference type="SUPFAM" id="SSF109604">
    <property type="entry name" value="HD-domain/PDEase-like"/>
    <property type="match status" value="1"/>
</dbReference>
<feature type="transmembrane region" description="Helical" evidence="1">
    <location>
        <begin position="33"/>
        <end position="52"/>
    </location>
</feature>
<keyword evidence="1" id="KW-0472">Membrane</keyword>
<dbReference type="Gene3D" id="1.10.3210.10">
    <property type="entry name" value="Hypothetical protein af1432"/>
    <property type="match status" value="1"/>
</dbReference>
<dbReference type="STRING" id="720554.Clocl_3951"/>
<dbReference type="InterPro" id="IPR029787">
    <property type="entry name" value="Nucleotide_cyclase"/>
</dbReference>
<name>G8M371_ACECE</name>